<evidence type="ECO:0000256" key="1">
    <source>
        <dbReference type="SAM" id="SignalP"/>
    </source>
</evidence>
<name>A0ABU3P154_9FIRM</name>
<sequence>MRLVSKKTVAIFVLGAFVLAGAALSPLAQAAGPEKTRPAIEKRQFDPDKAAQRLSETYGIAKDTVLARLNNGANIRDVNRAAFLAKASGKTLDEVLDLKTGDNNWKDVAKTLGVTREQAKATFRGLSADKLNAKLGFDRATVLGLLEQGYKSRDIAVAGLLAENADKTPASVLEMKKINNTWRDVAQSLGVSDETFKQDMLKLRQAFGHGGHHRFGHKRAAQ</sequence>
<gene>
    <name evidence="2" type="ORF">Q4T40_16140</name>
</gene>
<feature type="chain" id="PRO_5046039880" evidence="1">
    <location>
        <begin position="31"/>
        <end position="222"/>
    </location>
</feature>
<keyword evidence="3" id="KW-1185">Reference proteome</keyword>
<dbReference type="EMBL" id="JAUOZS010000001">
    <property type="protein sequence ID" value="MDT8902771.1"/>
    <property type="molecule type" value="Genomic_DNA"/>
</dbReference>
<accession>A0ABU3P154</accession>
<dbReference type="RefSeq" id="WP_413781244.1">
    <property type="nucleotide sequence ID" value="NZ_JAUOZS010000001.1"/>
</dbReference>
<evidence type="ECO:0000313" key="3">
    <source>
        <dbReference type="Proteomes" id="UP001254848"/>
    </source>
</evidence>
<evidence type="ECO:0000313" key="2">
    <source>
        <dbReference type="EMBL" id="MDT8902771.1"/>
    </source>
</evidence>
<protein>
    <submittedName>
        <fullName evidence="2">Uncharacterized protein</fullName>
    </submittedName>
</protein>
<organism evidence="2 3">
    <name type="scientific">Anaeroselena agilis</name>
    <dbReference type="NCBI Taxonomy" id="3063788"/>
    <lineage>
        <taxon>Bacteria</taxon>
        <taxon>Bacillati</taxon>
        <taxon>Bacillota</taxon>
        <taxon>Negativicutes</taxon>
        <taxon>Acetonemataceae</taxon>
        <taxon>Anaeroselena</taxon>
    </lineage>
</organism>
<dbReference type="Proteomes" id="UP001254848">
    <property type="component" value="Unassembled WGS sequence"/>
</dbReference>
<reference evidence="2 3" key="1">
    <citation type="submission" date="2023-07" db="EMBL/GenBank/DDBJ databases">
        <title>The novel representative of Negativicutes class, Anaeroselena agilis gen. nov. sp. nov.</title>
        <authorList>
            <person name="Prokofeva M.I."/>
            <person name="Elcheninov A.G."/>
            <person name="Klyukina A."/>
            <person name="Kublanov I.V."/>
            <person name="Frolov E.N."/>
            <person name="Podosokorskaya O.A."/>
        </authorList>
    </citation>
    <scope>NUCLEOTIDE SEQUENCE [LARGE SCALE GENOMIC DNA]</scope>
    <source>
        <strain evidence="2 3">4137-cl</strain>
    </source>
</reference>
<comment type="caution">
    <text evidence="2">The sequence shown here is derived from an EMBL/GenBank/DDBJ whole genome shotgun (WGS) entry which is preliminary data.</text>
</comment>
<feature type="signal peptide" evidence="1">
    <location>
        <begin position="1"/>
        <end position="30"/>
    </location>
</feature>
<proteinExistence type="predicted"/>
<keyword evidence="1" id="KW-0732">Signal</keyword>